<dbReference type="InterPro" id="IPR011989">
    <property type="entry name" value="ARM-like"/>
</dbReference>
<dbReference type="Proteomes" id="UP000272316">
    <property type="component" value="Chromosome"/>
</dbReference>
<evidence type="ECO:0000313" key="2">
    <source>
        <dbReference type="Proteomes" id="UP000272316"/>
    </source>
</evidence>
<protein>
    <submittedName>
        <fullName evidence="1">HEAT repeat domain-containing protein</fullName>
    </submittedName>
</protein>
<gene>
    <name evidence="1" type="ORF">EIB75_08355</name>
</gene>
<organism evidence="1 2">
    <name type="scientific">Epilithonimonas vandammei</name>
    <dbReference type="NCBI Taxonomy" id="2487072"/>
    <lineage>
        <taxon>Bacteria</taxon>
        <taxon>Pseudomonadati</taxon>
        <taxon>Bacteroidota</taxon>
        <taxon>Flavobacteriia</taxon>
        <taxon>Flavobacteriales</taxon>
        <taxon>Weeksellaceae</taxon>
        <taxon>Chryseobacterium group</taxon>
        <taxon>Epilithonimonas</taxon>
    </lineage>
</organism>
<dbReference type="KEGG" id="eva:EIB75_08355"/>
<sequence length="281" mass="31664">MKDSLKKYINEHRDEFDNLEVPDELFDKIMSKLDNTTPSVGKTRSILPLKTWAIASSIAVILSLGIFNLWQEKEIDKTVIATKQTPKKEDENLVETSIPKNGLETSIIENKIQKNTAKVLANNSSDSPKQSIDNQNFVPNYNIENENHSDKASAIELMNNEFSASSRLQGIALIKDFSDYDSKIIDLLSEKAISDENTNVRLSAVSALEMQRQNSVVTDRFQQIFIQQNDPMVQKELISFLAEKPSSELSPEVNAKLMALAKDPTTVDFVKDEAYAVLMKY</sequence>
<accession>A0A3G8ZEN9</accession>
<name>A0A3G8ZEN9_9FLAO</name>
<dbReference type="Gene3D" id="1.25.10.10">
    <property type="entry name" value="Leucine-rich Repeat Variant"/>
    <property type="match status" value="1"/>
</dbReference>
<dbReference type="RefSeq" id="WP_124986364.1">
    <property type="nucleotide sequence ID" value="NZ_CP034160.1"/>
</dbReference>
<reference evidence="2" key="1">
    <citation type="submission" date="2018-11" db="EMBL/GenBank/DDBJ databases">
        <title>Proposal to divide the Flavobacteriaceae and reorganize its genera based on Amino Acid Identity values calculated from whole genome sequences.</title>
        <authorList>
            <person name="Nicholson A.C."/>
            <person name="Gulvik C.A."/>
            <person name="Whitney A.M."/>
            <person name="Sheth M."/>
            <person name="Batra D."/>
            <person name="Pryor J."/>
            <person name="Bernardet J.-F."/>
            <person name="Hugo C."/>
            <person name="Kampfer P."/>
            <person name="Newman J.D."/>
            <person name="McQuiston J.R."/>
        </authorList>
    </citation>
    <scope>NUCLEOTIDE SEQUENCE [LARGE SCALE GENOMIC DNA]</scope>
    <source>
        <strain evidence="2">H6466</strain>
    </source>
</reference>
<dbReference type="AlphaFoldDB" id="A0A3G8ZEN9"/>
<dbReference type="EMBL" id="CP034160">
    <property type="protein sequence ID" value="AZI55255.1"/>
    <property type="molecule type" value="Genomic_DNA"/>
</dbReference>
<evidence type="ECO:0000313" key="1">
    <source>
        <dbReference type="EMBL" id="AZI55255.1"/>
    </source>
</evidence>
<proteinExistence type="predicted"/>